<dbReference type="InterPro" id="IPR009057">
    <property type="entry name" value="Homeodomain-like_sf"/>
</dbReference>
<dbReference type="PRINTS" id="PR00455">
    <property type="entry name" value="HTHTETR"/>
</dbReference>
<keyword evidence="5" id="KW-1185">Reference proteome</keyword>
<dbReference type="GO" id="GO:0003677">
    <property type="term" value="F:DNA binding"/>
    <property type="evidence" value="ECO:0007669"/>
    <property type="project" value="UniProtKB-UniRule"/>
</dbReference>
<protein>
    <submittedName>
        <fullName evidence="4">Transcriptional regulator, TetR family</fullName>
    </submittedName>
</protein>
<proteinExistence type="predicted"/>
<evidence type="ECO:0000256" key="1">
    <source>
        <dbReference type="ARBA" id="ARBA00023125"/>
    </source>
</evidence>
<dbReference type="PROSITE" id="PS50977">
    <property type="entry name" value="HTH_TETR_2"/>
    <property type="match status" value="1"/>
</dbReference>
<evidence type="ECO:0000313" key="5">
    <source>
        <dbReference type="Proteomes" id="UP000004095"/>
    </source>
</evidence>
<dbReference type="PANTHER" id="PTHR43479">
    <property type="entry name" value="ACREF/ENVCD OPERON REPRESSOR-RELATED"/>
    <property type="match status" value="1"/>
</dbReference>
<dbReference type="Pfam" id="PF00440">
    <property type="entry name" value="TetR_N"/>
    <property type="match status" value="1"/>
</dbReference>
<sequence length="209" mass="24373">MKTKEKILAKALELFNQHGSEKVSTRHVADALGISVGNLYYHYKDKQALIEQLYEQLVTTLNGEFDTFEAADTGLTSLMHSVRFTFDTLHKYRFLMLDFVQIMRGSSGIKAHYQQLVQLRKEQFRFAVKLLIGQKMLSESIQEVPFDYLQMQFTIMGDFWISEAEILYQGAAADKIKYFTEAMLYWFYPYLTTAGKKVFHEVLPTLFEK</sequence>
<evidence type="ECO:0000256" key="2">
    <source>
        <dbReference type="PROSITE-ProRule" id="PRU00335"/>
    </source>
</evidence>
<dbReference type="EMBL" id="AAWS01000027">
    <property type="protein sequence ID" value="EAY27056.1"/>
    <property type="molecule type" value="Genomic_DNA"/>
</dbReference>
<comment type="caution">
    <text evidence="4">The sequence shown here is derived from an EMBL/GenBank/DDBJ whole genome shotgun (WGS) entry which is preliminary data.</text>
</comment>
<dbReference type="AlphaFoldDB" id="A1ZRG6"/>
<dbReference type="eggNOG" id="COG1309">
    <property type="taxonomic scope" value="Bacteria"/>
</dbReference>
<feature type="DNA-binding region" description="H-T-H motif" evidence="2">
    <location>
        <begin position="24"/>
        <end position="43"/>
    </location>
</feature>
<dbReference type="PANTHER" id="PTHR43479:SF12">
    <property type="entry name" value="TRANSCRIPTIONAL REGULATORY PROTEIN"/>
    <property type="match status" value="1"/>
</dbReference>
<dbReference type="Pfam" id="PF13972">
    <property type="entry name" value="TetR"/>
    <property type="match status" value="1"/>
</dbReference>
<dbReference type="RefSeq" id="WP_004156415.1">
    <property type="nucleotide sequence ID" value="NZ_AAWS01000027.1"/>
</dbReference>
<dbReference type="OrthoDB" id="9785164at2"/>
<name>A1ZRG6_MICM2</name>
<dbReference type="SUPFAM" id="SSF46689">
    <property type="entry name" value="Homeodomain-like"/>
    <property type="match status" value="1"/>
</dbReference>
<dbReference type="InterPro" id="IPR050624">
    <property type="entry name" value="HTH-type_Tx_Regulator"/>
</dbReference>
<reference evidence="4 5" key="1">
    <citation type="submission" date="2007-01" db="EMBL/GenBank/DDBJ databases">
        <authorList>
            <person name="Haygood M."/>
            <person name="Podell S."/>
            <person name="Anderson C."/>
            <person name="Hopkinson B."/>
            <person name="Roe K."/>
            <person name="Barbeau K."/>
            <person name="Gaasterland T."/>
            <person name="Ferriera S."/>
            <person name="Johnson J."/>
            <person name="Kravitz S."/>
            <person name="Beeson K."/>
            <person name="Sutton G."/>
            <person name="Rogers Y.-H."/>
            <person name="Friedman R."/>
            <person name="Frazier M."/>
            <person name="Venter J.C."/>
        </authorList>
    </citation>
    <scope>NUCLEOTIDE SEQUENCE [LARGE SCALE GENOMIC DNA]</scope>
    <source>
        <strain evidence="4 5">ATCC 23134</strain>
    </source>
</reference>
<feature type="domain" description="HTH tetR-type" evidence="3">
    <location>
        <begin position="1"/>
        <end position="61"/>
    </location>
</feature>
<dbReference type="Proteomes" id="UP000004095">
    <property type="component" value="Unassembled WGS sequence"/>
</dbReference>
<evidence type="ECO:0000313" key="4">
    <source>
        <dbReference type="EMBL" id="EAY27056.1"/>
    </source>
</evidence>
<dbReference type="InterPro" id="IPR001647">
    <property type="entry name" value="HTH_TetR"/>
</dbReference>
<gene>
    <name evidence="4" type="ORF">M23134_04744</name>
</gene>
<dbReference type="InterPro" id="IPR025722">
    <property type="entry name" value="TetR"/>
</dbReference>
<keyword evidence="1 2" id="KW-0238">DNA-binding</keyword>
<organism evidence="4 5">
    <name type="scientific">Microscilla marina ATCC 23134</name>
    <dbReference type="NCBI Taxonomy" id="313606"/>
    <lineage>
        <taxon>Bacteria</taxon>
        <taxon>Pseudomonadati</taxon>
        <taxon>Bacteroidota</taxon>
        <taxon>Cytophagia</taxon>
        <taxon>Cytophagales</taxon>
        <taxon>Microscillaceae</taxon>
        <taxon>Microscilla</taxon>
    </lineage>
</organism>
<accession>A1ZRG6</accession>
<evidence type="ECO:0000259" key="3">
    <source>
        <dbReference type="PROSITE" id="PS50977"/>
    </source>
</evidence>
<dbReference type="Gene3D" id="1.10.357.10">
    <property type="entry name" value="Tetracycline Repressor, domain 2"/>
    <property type="match status" value="1"/>
</dbReference>